<dbReference type="AlphaFoldDB" id="A0A418WIP7"/>
<proteinExistence type="predicted"/>
<reference evidence="1 2" key="1">
    <citation type="submission" date="2018-09" db="EMBL/GenBank/DDBJ databases">
        <authorList>
            <person name="Zhu H."/>
        </authorList>
    </citation>
    <scope>NUCLEOTIDE SEQUENCE [LARGE SCALE GENOMIC DNA]</scope>
    <source>
        <strain evidence="1 2">K1W22B-8</strain>
    </source>
</reference>
<evidence type="ECO:0000313" key="1">
    <source>
        <dbReference type="EMBL" id="RJF89850.1"/>
    </source>
</evidence>
<dbReference type="Proteomes" id="UP000284605">
    <property type="component" value="Unassembled WGS sequence"/>
</dbReference>
<name>A0A418WIP7_9PROT</name>
<accession>A0A418WIP7</accession>
<keyword evidence="2" id="KW-1185">Reference proteome</keyword>
<evidence type="ECO:0000313" key="2">
    <source>
        <dbReference type="Proteomes" id="UP000284605"/>
    </source>
</evidence>
<dbReference type="Pfam" id="PF09523">
    <property type="entry name" value="DUF2390"/>
    <property type="match status" value="1"/>
</dbReference>
<comment type="caution">
    <text evidence="1">The sequence shown here is derived from an EMBL/GenBank/DDBJ whole genome shotgun (WGS) entry which is preliminary data.</text>
</comment>
<organism evidence="1 2">
    <name type="scientific">Oleomonas cavernae</name>
    <dbReference type="NCBI Taxonomy" id="2320859"/>
    <lineage>
        <taxon>Bacteria</taxon>
        <taxon>Pseudomonadati</taxon>
        <taxon>Pseudomonadota</taxon>
        <taxon>Alphaproteobacteria</taxon>
        <taxon>Acetobacterales</taxon>
        <taxon>Acetobacteraceae</taxon>
        <taxon>Oleomonas</taxon>
    </lineage>
</organism>
<gene>
    <name evidence="1" type="ORF">D3874_04360</name>
</gene>
<sequence length="153" mass="16242">MPGVAAACIALQDEAGADVNLVLLAAWAGASRGRAVTAVDFAEAPGKQWHEEIIRPLRALRRTAKSHTGPIADPAVEALYHQLLACELGAERIRQAELHRWADPRFPAQPPRLGLAPRRGLAHDNLVATLGGTHLIASAMTTIALAAEVRCIA</sequence>
<protein>
    <submittedName>
        <fullName evidence="1">TIGR02444 family protein</fullName>
    </submittedName>
</protein>
<dbReference type="NCBIfam" id="TIGR02444">
    <property type="entry name" value="TIGR02444 family protein"/>
    <property type="match status" value="1"/>
</dbReference>
<dbReference type="InterPro" id="IPR012659">
    <property type="entry name" value="CHP02444"/>
</dbReference>
<dbReference type="EMBL" id="QYUK01000011">
    <property type="protein sequence ID" value="RJF89850.1"/>
    <property type="molecule type" value="Genomic_DNA"/>
</dbReference>